<dbReference type="Pfam" id="PF21672">
    <property type="entry name" value="COMM_HN"/>
    <property type="match status" value="1"/>
</dbReference>
<dbReference type="Pfam" id="PF07258">
    <property type="entry name" value="COMM_domain"/>
    <property type="match status" value="1"/>
</dbReference>
<dbReference type="PANTHER" id="PTHR16231">
    <property type="entry name" value="COMM DOMAIN-CONTAINING PROTEIN 4-8 FAMILY MEMBER"/>
    <property type="match status" value="1"/>
</dbReference>
<evidence type="ECO:0000313" key="2">
    <source>
        <dbReference type="EMBL" id="CAI8037051.1"/>
    </source>
</evidence>
<organism evidence="2 3">
    <name type="scientific">Geodia barretti</name>
    <name type="common">Barrett's horny sponge</name>
    <dbReference type="NCBI Taxonomy" id="519541"/>
    <lineage>
        <taxon>Eukaryota</taxon>
        <taxon>Metazoa</taxon>
        <taxon>Porifera</taxon>
        <taxon>Demospongiae</taxon>
        <taxon>Heteroscleromorpha</taxon>
        <taxon>Tetractinellida</taxon>
        <taxon>Astrophorina</taxon>
        <taxon>Geodiidae</taxon>
        <taxon>Geodia</taxon>
    </lineage>
</organism>
<dbReference type="GO" id="GO:0045892">
    <property type="term" value="P:negative regulation of DNA-templated transcription"/>
    <property type="evidence" value="ECO:0007669"/>
    <property type="project" value="TreeGrafter"/>
</dbReference>
<protein>
    <submittedName>
        <fullName evidence="2">COMM domain-containing protein 7</fullName>
    </submittedName>
</protein>
<dbReference type="InterPro" id="IPR047155">
    <property type="entry name" value="COMMD4/6/7/8"/>
</dbReference>
<accession>A0AA35SXX0</accession>
<dbReference type="GO" id="GO:0033209">
    <property type="term" value="P:tumor necrosis factor-mediated signaling pathway"/>
    <property type="evidence" value="ECO:0007669"/>
    <property type="project" value="TreeGrafter"/>
</dbReference>
<reference evidence="2" key="1">
    <citation type="submission" date="2023-03" db="EMBL/GenBank/DDBJ databases">
        <authorList>
            <person name="Steffen K."/>
            <person name="Cardenas P."/>
        </authorList>
    </citation>
    <scope>NUCLEOTIDE SEQUENCE</scope>
</reference>
<dbReference type="PANTHER" id="PTHR16231:SF2">
    <property type="entry name" value="COMM DOMAIN-CONTAINING PROTEIN 7"/>
    <property type="match status" value="1"/>
</dbReference>
<gene>
    <name evidence="2" type="ORF">GBAR_LOCUS20733</name>
</gene>
<keyword evidence="3" id="KW-1185">Reference proteome</keyword>
<dbReference type="Proteomes" id="UP001174909">
    <property type="component" value="Unassembled WGS sequence"/>
</dbReference>
<dbReference type="EMBL" id="CASHTH010002909">
    <property type="protein sequence ID" value="CAI8037051.1"/>
    <property type="molecule type" value="Genomic_DNA"/>
</dbReference>
<proteinExistence type="predicted"/>
<dbReference type="InterPro" id="IPR017920">
    <property type="entry name" value="COMM"/>
</dbReference>
<feature type="domain" description="COMM" evidence="1">
    <location>
        <begin position="151"/>
        <end position="218"/>
    </location>
</feature>
<dbReference type="GO" id="GO:0051059">
    <property type="term" value="F:NF-kappaB binding"/>
    <property type="evidence" value="ECO:0007669"/>
    <property type="project" value="TreeGrafter"/>
</dbReference>
<evidence type="ECO:0000259" key="1">
    <source>
        <dbReference type="PROSITE" id="PS51269"/>
    </source>
</evidence>
<comment type="caution">
    <text evidence="2">The sequence shown here is derived from an EMBL/GenBank/DDBJ whole genome shotgun (WGS) entry which is preliminary data.</text>
</comment>
<evidence type="ECO:0000313" key="3">
    <source>
        <dbReference type="Proteomes" id="UP001174909"/>
    </source>
</evidence>
<sequence>MALHFSAERPDDQFYTDFGNLNKFEEEVSLCWLPHYPFSPISLFPQPFSKLSSILFSFLVSPEQSSQLLSELEGFATEYSLGLAALKNLVKSILIFFKAALRKNLSPSYVREDLVQLGLSEERAESVSKQWKANLGSMSRVAAGQSLSVNQLVDMEWRFGVTAADNDMDKVGNSFLQIKMVLNKGSGTEEVFMELTLPQFYSFLHEMEKAKACLEYLS</sequence>
<dbReference type="AlphaFoldDB" id="A0AA35SXX0"/>
<dbReference type="PROSITE" id="PS51269">
    <property type="entry name" value="COMM"/>
    <property type="match status" value="1"/>
</dbReference>
<name>A0AA35SXX0_GEOBA</name>